<dbReference type="AlphaFoldDB" id="A0A0C9MGE6"/>
<dbReference type="GO" id="GO:0005829">
    <property type="term" value="C:cytosol"/>
    <property type="evidence" value="ECO:0007669"/>
    <property type="project" value="TreeGrafter"/>
</dbReference>
<dbReference type="OrthoDB" id="689350at2759"/>
<dbReference type="Pfam" id="PF00403">
    <property type="entry name" value="HMA"/>
    <property type="match status" value="1"/>
</dbReference>
<evidence type="ECO:0000313" key="11">
    <source>
        <dbReference type="Proteomes" id="UP000053815"/>
    </source>
</evidence>
<evidence type="ECO:0000256" key="8">
    <source>
        <dbReference type="SAM" id="Phobius"/>
    </source>
</evidence>
<evidence type="ECO:0000259" key="9">
    <source>
        <dbReference type="PROSITE" id="PS50846"/>
    </source>
</evidence>
<dbReference type="InterPro" id="IPR051881">
    <property type="entry name" value="Copper_transport_ATOX1-like"/>
</dbReference>
<evidence type="ECO:0000256" key="1">
    <source>
        <dbReference type="ARBA" id="ARBA00022448"/>
    </source>
</evidence>
<keyword evidence="6" id="KW-0143">Chaperone</keyword>
<evidence type="ECO:0000256" key="5">
    <source>
        <dbReference type="ARBA" id="ARBA00023065"/>
    </source>
</evidence>
<dbReference type="SUPFAM" id="SSF55008">
    <property type="entry name" value="HMA, heavy metal-associated domain"/>
    <property type="match status" value="1"/>
</dbReference>
<accession>A0A0C9MGE6</accession>
<keyword evidence="8" id="KW-0472">Membrane</keyword>
<evidence type="ECO:0000256" key="4">
    <source>
        <dbReference type="ARBA" id="ARBA00023008"/>
    </source>
</evidence>
<keyword evidence="1" id="KW-0813">Transport</keyword>
<protein>
    <submittedName>
        <fullName evidence="10">Copper chaperone taha</fullName>
    </submittedName>
</protein>
<feature type="transmembrane region" description="Helical" evidence="8">
    <location>
        <begin position="126"/>
        <end position="145"/>
    </location>
</feature>
<gene>
    <name evidence="10" type="ORF">MAM1_0120d05826</name>
</gene>
<evidence type="ECO:0000256" key="6">
    <source>
        <dbReference type="ARBA" id="ARBA00023186"/>
    </source>
</evidence>
<evidence type="ECO:0000256" key="2">
    <source>
        <dbReference type="ARBA" id="ARBA00022723"/>
    </source>
</evidence>
<keyword evidence="3" id="KW-0187">Copper transport</keyword>
<keyword evidence="8" id="KW-1133">Transmembrane helix</keyword>
<dbReference type="PANTHER" id="PTHR46365:SF1">
    <property type="entry name" value="COPPER TRANSPORT PROTEIN ATOX1"/>
    <property type="match status" value="1"/>
</dbReference>
<dbReference type="STRING" id="91626.A0A0C9MGE6"/>
<dbReference type="GO" id="GO:0046872">
    <property type="term" value="F:metal ion binding"/>
    <property type="evidence" value="ECO:0007669"/>
    <property type="project" value="UniProtKB-KW"/>
</dbReference>
<dbReference type="GO" id="GO:0006825">
    <property type="term" value="P:copper ion transport"/>
    <property type="evidence" value="ECO:0007669"/>
    <property type="project" value="UniProtKB-KW"/>
</dbReference>
<dbReference type="CDD" id="cd00371">
    <property type="entry name" value="HMA"/>
    <property type="match status" value="1"/>
</dbReference>
<keyword evidence="2" id="KW-0479">Metal-binding</keyword>
<proteinExistence type="inferred from homology"/>
<evidence type="ECO:0000256" key="3">
    <source>
        <dbReference type="ARBA" id="ARBA00022796"/>
    </source>
</evidence>
<dbReference type="Proteomes" id="UP000053815">
    <property type="component" value="Unassembled WGS sequence"/>
</dbReference>
<keyword evidence="4" id="KW-0186">Copper</keyword>
<dbReference type="EMBL" id="DF836409">
    <property type="protein sequence ID" value="GAN06344.1"/>
    <property type="molecule type" value="Genomic_DNA"/>
</dbReference>
<dbReference type="Gene3D" id="3.30.70.100">
    <property type="match status" value="1"/>
</dbReference>
<dbReference type="InterPro" id="IPR006121">
    <property type="entry name" value="HMA_dom"/>
</dbReference>
<name>A0A0C9MGE6_9FUNG</name>
<dbReference type="FunFam" id="3.30.70.100:FF:000008">
    <property type="entry name" value="Copper transport protein ATOX1"/>
    <property type="match status" value="1"/>
</dbReference>
<dbReference type="PANTHER" id="PTHR46365">
    <property type="entry name" value="COPPER TRANSPORT PROTEIN ATOX1"/>
    <property type="match status" value="1"/>
</dbReference>
<sequence>MAQYTFNVEMSCSGCSNAVNKALSRLEGIEKIDISLEKQEVVVDTELPRETVLAAIKKTGKTVKDYMFDNGRLLDGSSHWLQLKKEQPNPIRSWAHAKVEIRVYISSSIQIILTTVSMTADLPLSAAIVIFDVMLFFRIFCSWIYKSLRRS</sequence>
<keyword evidence="5" id="KW-0406">Ion transport</keyword>
<dbReference type="InterPro" id="IPR036163">
    <property type="entry name" value="HMA_dom_sf"/>
</dbReference>
<comment type="similarity">
    <text evidence="7">Belongs to the ATX1 family.</text>
</comment>
<evidence type="ECO:0000256" key="7">
    <source>
        <dbReference type="ARBA" id="ARBA00038171"/>
    </source>
</evidence>
<dbReference type="GO" id="GO:0016531">
    <property type="term" value="F:copper chaperone activity"/>
    <property type="evidence" value="ECO:0007669"/>
    <property type="project" value="TreeGrafter"/>
</dbReference>
<organism evidence="10">
    <name type="scientific">Mucor ambiguus</name>
    <dbReference type="NCBI Taxonomy" id="91626"/>
    <lineage>
        <taxon>Eukaryota</taxon>
        <taxon>Fungi</taxon>
        <taxon>Fungi incertae sedis</taxon>
        <taxon>Mucoromycota</taxon>
        <taxon>Mucoromycotina</taxon>
        <taxon>Mucoromycetes</taxon>
        <taxon>Mucorales</taxon>
        <taxon>Mucorineae</taxon>
        <taxon>Mucoraceae</taxon>
        <taxon>Mucor</taxon>
    </lineage>
</organism>
<dbReference type="PROSITE" id="PS50846">
    <property type="entry name" value="HMA_2"/>
    <property type="match status" value="1"/>
</dbReference>
<dbReference type="PROSITE" id="PS01047">
    <property type="entry name" value="HMA_1"/>
    <property type="match status" value="1"/>
</dbReference>
<keyword evidence="11" id="KW-1185">Reference proteome</keyword>
<keyword evidence="8" id="KW-0812">Transmembrane</keyword>
<feature type="domain" description="HMA" evidence="9">
    <location>
        <begin position="1"/>
        <end position="64"/>
    </location>
</feature>
<dbReference type="InterPro" id="IPR017969">
    <property type="entry name" value="Heavy-metal-associated_CS"/>
</dbReference>
<evidence type="ECO:0000313" key="10">
    <source>
        <dbReference type="EMBL" id="GAN06344.1"/>
    </source>
</evidence>
<reference evidence="10" key="1">
    <citation type="submission" date="2014-09" db="EMBL/GenBank/DDBJ databases">
        <title>Draft genome sequence of an oleaginous Mucoromycotina fungus Mucor ambiguus NBRC6742.</title>
        <authorList>
            <person name="Takeda I."/>
            <person name="Yamane N."/>
            <person name="Morita T."/>
            <person name="Tamano K."/>
            <person name="Machida M."/>
            <person name="Baker S."/>
            <person name="Koike H."/>
        </authorList>
    </citation>
    <scope>NUCLEOTIDE SEQUENCE</scope>
    <source>
        <strain evidence="10">NBRC 6742</strain>
    </source>
</reference>